<dbReference type="PANTHER" id="PTHR11669">
    <property type="entry name" value="REPLICATION FACTOR C / DNA POLYMERASE III GAMMA-TAU SUBUNIT"/>
    <property type="match status" value="1"/>
</dbReference>
<evidence type="ECO:0000313" key="1">
    <source>
        <dbReference type="EMBL" id="RRD32625.1"/>
    </source>
</evidence>
<comment type="caution">
    <text evidence="1">The sequence shown here is derived from an EMBL/GenBank/DDBJ whole genome shotgun (WGS) entry which is preliminary data.</text>
</comment>
<dbReference type="EMBL" id="RQZA01000001">
    <property type="protein sequence ID" value="RRD32625.1"/>
    <property type="molecule type" value="Genomic_DNA"/>
</dbReference>
<evidence type="ECO:0000313" key="2">
    <source>
        <dbReference type="Proteomes" id="UP000281771"/>
    </source>
</evidence>
<keyword evidence="2" id="KW-1185">Reference proteome</keyword>
<dbReference type="Pfam" id="PF13177">
    <property type="entry name" value="DNA_pol3_delta2"/>
    <property type="match status" value="1"/>
</dbReference>
<dbReference type="Proteomes" id="UP000281771">
    <property type="component" value="Unassembled WGS sequence"/>
</dbReference>
<dbReference type="GO" id="GO:0003887">
    <property type="term" value="F:DNA-directed DNA polymerase activity"/>
    <property type="evidence" value="ECO:0007669"/>
    <property type="project" value="UniProtKB-EC"/>
</dbReference>
<dbReference type="InterPro" id="IPR027417">
    <property type="entry name" value="P-loop_NTPase"/>
</dbReference>
<dbReference type="SUPFAM" id="SSF52540">
    <property type="entry name" value="P-loop containing nucleoside triphosphate hydrolases"/>
    <property type="match status" value="1"/>
</dbReference>
<sequence length="296" mass="33686">MNYQMLQELQPTVFSRFKKILAQNKLAHAYLFSGDAASFDMAIFLSQARFCENEQAGLPCGICRNCRLIAQEEFSDVSIIRPRGNLIKTETVRELVRDFSQSGFESSKQVFIICDAEKMHVNAANSLLKVIEEPQSDVTVFLLTNHEEAMLSTIKSRTQIVHFPKNRGVLSRQLEKEGILKSHAQILVDLVSSKEAAVELLKTKSFQELLTLGPKFLASLLVETERAYLMVPQLVNLTTEKAEQERLLDLLTLLLAAKKEEPKALQRLEDLLEVRQMWQSNVSLQNALEYMILKEK</sequence>
<dbReference type="STRING" id="1123309.GCA_000377005_01706"/>
<gene>
    <name evidence="1" type="ORF">EII38_02495</name>
</gene>
<keyword evidence="1" id="KW-0808">Transferase</keyword>
<dbReference type="EC" id="2.7.7.7" evidence="1"/>
<dbReference type="GO" id="GO:0006261">
    <property type="term" value="P:DNA-templated DNA replication"/>
    <property type="evidence" value="ECO:0007669"/>
    <property type="project" value="TreeGrafter"/>
</dbReference>
<keyword evidence="1" id="KW-0548">Nucleotidyltransferase</keyword>
<dbReference type="RefSeq" id="WP_124775755.1">
    <property type="nucleotide sequence ID" value="NZ_RQZA01000001.1"/>
</dbReference>
<name>A0A3P1VGG8_9STRE</name>
<organism evidence="1 2">
    <name type="scientific">Streptococcus minor</name>
    <dbReference type="NCBI Taxonomy" id="229549"/>
    <lineage>
        <taxon>Bacteria</taxon>
        <taxon>Bacillati</taxon>
        <taxon>Bacillota</taxon>
        <taxon>Bacilli</taxon>
        <taxon>Lactobacillales</taxon>
        <taxon>Streptococcaceae</taxon>
        <taxon>Streptococcus</taxon>
    </lineage>
</organism>
<dbReference type="NCBIfam" id="NF005581">
    <property type="entry name" value="PRK07276.1"/>
    <property type="match status" value="1"/>
</dbReference>
<reference evidence="1 2" key="1">
    <citation type="submission" date="2018-11" db="EMBL/GenBank/DDBJ databases">
        <title>Genomes From Bacteria Associated with the Canine Oral Cavity: a Test Case for Automated Genome-Based Taxonomic Assignment.</title>
        <authorList>
            <person name="Coil D.A."/>
            <person name="Jospin G."/>
            <person name="Darling A.E."/>
            <person name="Wallis C."/>
            <person name="Davis I.J."/>
            <person name="Harris S."/>
            <person name="Eisen J.A."/>
            <person name="Holcombe L.J."/>
            <person name="O'Flynn C."/>
        </authorList>
    </citation>
    <scope>NUCLEOTIDE SEQUENCE [LARGE SCALE GENOMIC DNA]</scope>
    <source>
        <strain evidence="1 2">OH4621_COT-116</strain>
    </source>
</reference>
<proteinExistence type="predicted"/>
<dbReference type="InterPro" id="IPR050238">
    <property type="entry name" value="DNA_Rep/Repair_Clamp_Loader"/>
</dbReference>
<dbReference type="Gene3D" id="3.40.50.300">
    <property type="entry name" value="P-loop containing nucleotide triphosphate hydrolases"/>
    <property type="match status" value="1"/>
</dbReference>
<accession>A0A3P1VGG8</accession>
<dbReference type="AlphaFoldDB" id="A0A3P1VGG8"/>
<protein>
    <submittedName>
        <fullName evidence="1">DNA polymerase III subunit delta</fullName>
        <ecNumber evidence="1">2.7.7.7</ecNumber>
    </submittedName>
</protein>
<dbReference type="PANTHER" id="PTHR11669:SF8">
    <property type="entry name" value="DNA POLYMERASE III SUBUNIT DELTA"/>
    <property type="match status" value="1"/>
</dbReference>